<organism evidence="2 3">
    <name type="scientific">Pseudomonas syringae pv. primulae</name>
    <dbReference type="NCBI Taxonomy" id="251707"/>
    <lineage>
        <taxon>Bacteria</taxon>
        <taxon>Pseudomonadati</taxon>
        <taxon>Pseudomonadota</taxon>
        <taxon>Gammaproteobacteria</taxon>
        <taxon>Pseudomonadales</taxon>
        <taxon>Pseudomonadaceae</taxon>
        <taxon>Pseudomonas</taxon>
    </lineage>
</organism>
<accession>A0A3M4RHF8</accession>
<reference evidence="2 3" key="1">
    <citation type="submission" date="2018-08" db="EMBL/GenBank/DDBJ databases">
        <title>Recombination of ecologically and evolutionarily significant loci maintains genetic cohesion in the Pseudomonas syringae species complex.</title>
        <authorList>
            <person name="Dillon M."/>
            <person name="Thakur S."/>
            <person name="Almeida R.N.D."/>
            <person name="Weir B.S."/>
            <person name="Guttman D.S."/>
        </authorList>
    </citation>
    <scope>NUCLEOTIDE SEQUENCE [LARGE SCALE GENOMIC DNA]</scope>
    <source>
        <strain evidence="2 3">ICMP 8670</strain>
    </source>
</reference>
<dbReference type="AlphaFoldDB" id="A0A3M4RHF8"/>
<evidence type="ECO:0000256" key="1">
    <source>
        <dbReference type="SAM" id="MobiDB-lite"/>
    </source>
</evidence>
<dbReference type="EMBL" id="RBRQ01000310">
    <property type="protein sequence ID" value="RMR02115.1"/>
    <property type="molecule type" value="Genomic_DNA"/>
</dbReference>
<evidence type="ECO:0008006" key="4">
    <source>
        <dbReference type="Google" id="ProtNLM"/>
    </source>
</evidence>
<name>A0A3M4RHF8_9PSED</name>
<feature type="region of interest" description="Disordered" evidence="1">
    <location>
        <begin position="33"/>
        <end position="74"/>
    </location>
</feature>
<dbReference type="Proteomes" id="UP000276615">
    <property type="component" value="Unassembled WGS sequence"/>
</dbReference>
<sequence>MAAASSTITPGCTVSTPRQGASRSWAMSCAGCPSPEGSISNRSGRALRSNRPRPIWNGTPLTQHRQPPATSPSAIPSAVVVSSAASRPICPNSLISTAQRSWAGFCARRRLIRLVLPAPSGPPITCVGMFCSMGSLLKSAWFIEEQGKVTMQVIQPTARLALMLLAVFSGTAWAEACLVHSQAERLDVKVCQENINIPANLFHDSFCQPQLAGQKTETTYSAQCPAGAFGVCRNAQVANMPYRENIHYYGVARDALYLKPFCEGQSKGQWITP</sequence>
<comment type="caution">
    <text evidence="2">The sequence shown here is derived from an EMBL/GenBank/DDBJ whole genome shotgun (WGS) entry which is preliminary data.</text>
</comment>
<gene>
    <name evidence="2" type="ORF">ALP92_04495</name>
</gene>
<evidence type="ECO:0000313" key="3">
    <source>
        <dbReference type="Proteomes" id="UP000276615"/>
    </source>
</evidence>
<evidence type="ECO:0000313" key="2">
    <source>
        <dbReference type="EMBL" id="RMR02115.1"/>
    </source>
</evidence>
<protein>
    <recommendedName>
        <fullName evidence="4">NADH:ubiquinone oxidoreductase</fullName>
    </recommendedName>
</protein>
<proteinExistence type="predicted"/>